<sequence length="83" mass="9514">MPANHRLDSYLGVWRQRVGVRKAPFGAQDRPLLRQKDGISNSKTITLITSVCSDLLTSFPLHGSHSRQAEQQWRLKFYIIMCS</sequence>
<reference evidence="1 2" key="1">
    <citation type="submission" date="2015-01" db="EMBL/GenBank/DDBJ databases">
        <title>Evolution of Trichinella species and genotypes.</title>
        <authorList>
            <person name="Korhonen P.K."/>
            <person name="Edoardo P."/>
            <person name="Giuseppe L.R."/>
            <person name="Gasser R.B."/>
        </authorList>
    </citation>
    <scope>NUCLEOTIDE SEQUENCE [LARGE SCALE GENOMIC DNA]</scope>
    <source>
        <strain evidence="1">ISS2496</strain>
    </source>
</reference>
<keyword evidence="2" id="KW-1185">Reference proteome</keyword>
<protein>
    <submittedName>
        <fullName evidence="1">Uncharacterized protein</fullName>
    </submittedName>
</protein>
<gene>
    <name evidence="1" type="ORF">T12_15813</name>
</gene>
<organism evidence="1 2">
    <name type="scientific">Trichinella patagoniensis</name>
    <dbReference type="NCBI Taxonomy" id="990121"/>
    <lineage>
        <taxon>Eukaryota</taxon>
        <taxon>Metazoa</taxon>
        <taxon>Ecdysozoa</taxon>
        <taxon>Nematoda</taxon>
        <taxon>Enoplea</taxon>
        <taxon>Dorylaimia</taxon>
        <taxon>Trichinellida</taxon>
        <taxon>Trichinellidae</taxon>
        <taxon>Trichinella</taxon>
    </lineage>
</organism>
<comment type="caution">
    <text evidence="1">The sequence shown here is derived from an EMBL/GenBank/DDBJ whole genome shotgun (WGS) entry which is preliminary data.</text>
</comment>
<proteinExistence type="predicted"/>
<dbReference type="EMBL" id="JYDQ01000447">
    <property type="protein sequence ID" value="KRY07514.1"/>
    <property type="molecule type" value="Genomic_DNA"/>
</dbReference>
<evidence type="ECO:0000313" key="1">
    <source>
        <dbReference type="EMBL" id="KRY07514.1"/>
    </source>
</evidence>
<dbReference type="Proteomes" id="UP000054783">
    <property type="component" value="Unassembled WGS sequence"/>
</dbReference>
<name>A0A0V0Z606_9BILA</name>
<accession>A0A0V0Z606</accession>
<dbReference type="AlphaFoldDB" id="A0A0V0Z606"/>
<evidence type="ECO:0000313" key="2">
    <source>
        <dbReference type="Proteomes" id="UP000054783"/>
    </source>
</evidence>